<dbReference type="AlphaFoldDB" id="A0A5A5U046"/>
<dbReference type="Pfam" id="PF16993">
    <property type="entry name" value="Asp1"/>
    <property type="match status" value="2"/>
</dbReference>
<protein>
    <submittedName>
        <fullName evidence="1">Accessory Sec system protein Asp1</fullName>
    </submittedName>
</protein>
<dbReference type="InterPro" id="IPR022372">
    <property type="entry name" value="Accessory_SS_Asp1"/>
</dbReference>
<comment type="caution">
    <text evidence="1">The sequence shown here is derived from an EMBL/GenBank/DDBJ whole genome shotgun (WGS) entry which is preliminary data.</text>
</comment>
<dbReference type="GO" id="GO:0015031">
    <property type="term" value="P:protein transport"/>
    <property type="evidence" value="ECO:0007669"/>
    <property type="project" value="InterPro"/>
</dbReference>
<dbReference type="EMBL" id="BJJW01000009">
    <property type="protein sequence ID" value="GDZ84317.1"/>
    <property type="molecule type" value="Genomic_DNA"/>
</dbReference>
<gene>
    <name evidence="1" type="ORF">LCIT_15590</name>
</gene>
<accession>A0A5A5U046</accession>
<reference evidence="1 2" key="1">
    <citation type="submission" date="2019-04" db="EMBL/GenBank/DDBJ databases">
        <title>A pseudo-fructophilic Leuconostoc citreum strain F192-5 isolated from peel of satsuma mandarin: the first report for isolation and characterization of strain-dependent fructophilic-like characteristics.</title>
        <authorList>
            <person name="Maeno S."/>
            <person name="Tanizawa Y."/>
            <person name="Kajikawa A."/>
            <person name="Kanesaki Y."/>
            <person name="Kubota E."/>
            <person name="Arita M."/>
            <person name="Leon D."/>
            <person name="Endo A."/>
        </authorList>
    </citation>
    <scope>NUCLEOTIDE SEQUENCE [LARGE SCALE GENOMIC DNA]</scope>
    <source>
        <strain evidence="1 2">F192-5</strain>
    </source>
</reference>
<dbReference type="Proteomes" id="UP000323274">
    <property type="component" value="Unassembled WGS sequence"/>
</dbReference>
<sequence length="494" mass="56429">MTLHIIPDWHAYQRRLPEFNDTVHQVQLFLSQGQAVALVVVDYLPNLRQILFHGQIESAQIWSAYDVLQRVQLKYDSPIALMDIDWPDAAEFIEMSDRVVVRVAKKHYATVWLDQVTHARYDRIDLFEAGERVQELILDDRGFISCATTLDNHGRATRRDYLTPSGAVAVQEDCLTGAVTTQQSWTPQTTFKNMAELIAEVVAYHVHDLPDEDTLIIAQSQTAIFLVNKVAPKQAIILSYQTQRTVPQLEQELLLQISGTVDFAVVDTQQQFETINSQFDEQTAVAVIPPYATTALPVQTPAPITTVYWYAPEIDNEVFDAMRALMLAYPKWLLLIETTQDHRAFDDLILLDSQQAVNVHGLVDEHSQKAHQARYQFLSQQDEASRLRYLSNARLLMDLTPAPEQFLQTAAISHDVPQINRIETPYVKPNQNGQIIQNSNQLQEILVSYLTGRYNQQAVRETSQAIGANYQDDMLWIKWQQVFNQIKQRKASGK</sequence>
<proteinExistence type="predicted"/>
<organism evidence="1 2">
    <name type="scientific">Leuconostoc citreum</name>
    <dbReference type="NCBI Taxonomy" id="33964"/>
    <lineage>
        <taxon>Bacteria</taxon>
        <taxon>Bacillati</taxon>
        <taxon>Bacillota</taxon>
        <taxon>Bacilli</taxon>
        <taxon>Lactobacillales</taxon>
        <taxon>Lactobacillaceae</taxon>
        <taxon>Leuconostoc</taxon>
    </lineage>
</organism>
<evidence type="ECO:0000313" key="2">
    <source>
        <dbReference type="Proteomes" id="UP000323274"/>
    </source>
</evidence>
<dbReference type="NCBIfam" id="TIGR03713">
    <property type="entry name" value="acc_sec_asp1"/>
    <property type="match status" value="1"/>
</dbReference>
<evidence type="ECO:0000313" key="1">
    <source>
        <dbReference type="EMBL" id="GDZ84317.1"/>
    </source>
</evidence>
<name>A0A5A5U046_LEUCI</name>
<dbReference type="RefSeq" id="WP_149334646.1">
    <property type="nucleotide sequence ID" value="NZ_BJJW01000009.1"/>
</dbReference>